<accession>A0A183D2A7</accession>
<evidence type="ECO:0000313" key="1">
    <source>
        <dbReference type="WBParaSite" id="GPUH_0000285301-mRNA-1"/>
    </source>
</evidence>
<reference evidence="1" key="1">
    <citation type="submission" date="2016-06" db="UniProtKB">
        <authorList>
            <consortium name="WormBaseParasite"/>
        </authorList>
    </citation>
    <scope>IDENTIFICATION</scope>
</reference>
<proteinExistence type="predicted"/>
<sequence length="142" mass="16211">LNCSFDKLRALIGHSDFSVLGMLQNCAIFYALGDNISQINVSQIEGISNRCWGLQPMLYRQRNGYRLMVVQKMSIYTGDCKWDSSSSDYLKCLFERNLWRKTAVKPSSSDDIEVIGHAADLNTDILHVLYVDGMLRFRLAHL</sequence>
<organism evidence="1">
    <name type="scientific">Gongylonema pulchrum</name>
    <dbReference type="NCBI Taxonomy" id="637853"/>
    <lineage>
        <taxon>Eukaryota</taxon>
        <taxon>Metazoa</taxon>
        <taxon>Ecdysozoa</taxon>
        <taxon>Nematoda</taxon>
        <taxon>Chromadorea</taxon>
        <taxon>Rhabditida</taxon>
        <taxon>Spirurina</taxon>
        <taxon>Spiruromorpha</taxon>
        <taxon>Spiruroidea</taxon>
        <taxon>Gongylonematidae</taxon>
        <taxon>Gongylonema</taxon>
    </lineage>
</organism>
<dbReference type="WBParaSite" id="GPUH_0000285301-mRNA-1">
    <property type="protein sequence ID" value="GPUH_0000285301-mRNA-1"/>
    <property type="gene ID" value="GPUH_0000285301"/>
</dbReference>
<dbReference type="AlphaFoldDB" id="A0A183D2A7"/>
<name>A0A183D2A7_9BILA</name>
<protein>
    <submittedName>
        <fullName evidence="1">Pecanex-like protein</fullName>
    </submittedName>
</protein>